<keyword evidence="2" id="KW-1185">Reference proteome</keyword>
<sequence>MSEYADEARVLGEIGTVFRAAELPALRVTVPAALASRAVSAWERDDEGTVPAAEDAAERGRRHRAGTLALIGLAITERGQVDADGNTVVDLGPELIGVAMDAADEL</sequence>
<evidence type="ECO:0000313" key="1">
    <source>
        <dbReference type="EMBL" id="GAA1602991.1"/>
    </source>
</evidence>
<dbReference type="Proteomes" id="UP001501705">
    <property type="component" value="Unassembled WGS sequence"/>
</dbReference>
<dbReference type="RefSeq" id="WP_344240575.1">
    <property type="nucleotide sequence ID" value="NZ_BAAAPH010000032.1"/>
</dbReference>
<dbReference type="EMBL" id="BAAAPH010000032">
    <property type="protein sequence ID" value="GAA1602991.1"/>
    <property type="molecule type" value="Genomic_DNA"/>
</dbReference>
<reference evidence="2" key="1">
    <citation type="journal article" date="2019" name="Int. J. Syst. Evol. Microbiol.">
        <title>The Global Catalogue of Microorganisms (GCM) 10K type strain sequencing project: providing services to taxonomists for standard genome sequencing and annotation.</title>
        <authorList>
            <consortium name="The Broad Institute Genomics Platform"/>
            <consortium name="The Broad Institute Genome Sequencing Center for Infectious Disease"/>
            <person name="Wu L."/>
            <person name="Ma J."/>
        </authorList>
    </citation>
    <scope>NUCLEOTIDE SEQUENCE [LARGE SCALE GENOMIC DNA]</scope>
    <source>
        <strain evidence="2">JCM 15572</strain>
    </source>
</reference>
<protein>
    <submittedName>
        <fullName evidence="1">Uncharacterized protein</fullName>
    </submittedName>
</protein>
<proteinExistence type="predicted"/>
<accession>A0ABP4QCW9</accession>
<comment type="caution">
    <text evidence="1">The sequence shown here is derived from an EMBL/GenBank/DDBJ whole genome shotgun (WGS) entry which is preliminary data.</text>
</comment>
<evidence type="ECO:0000313" key="2">
    <source>
        <dbReference type="Proteomes" id="UP001501705"/>
    </source>
</evidence>
<organism evidence="1 2">
    <name type="scientific">Kribbella hippodromi</name>
    <dbReference type="NCBI Taxonomy" id="434347"/>
    <lineage>
        <taxon>Bacteria</taxon>
        <taxon>Bacillati</taxon>
        <taxon>Actinomycetota</taxon>
        <taxon>Actinomycetes</taxon>
        <taxon>Propionibacteriales</taxon>
        <taxon>Kribbellaceae</taxon>
        <taxon>Kribbella</taxon>
    </lineage>
</organism>
<name>A0ABP4QCW9_9ACTN</name>
<gene>
    <name evidence="1" type="ORF">GCM10009804_69320</name>
</gene>